<keyword evidence="4" id="KW-1185">Reference proteome</keyword>
<keyword evidence="2" id="KW-1133">Transmembrane helix</keyword>
<accession>A0A0E0FH13</accession>
<reference evidence="3" key="2">
    <citation type="submission" date="2018-04" db="EMBL/GenBank/DDBJ databases">
        <title>OnivRS2 (Oryza nivara Reference Sequence Version 2).</title>
        <authorList>
            <person name="Zhang J."/>
            <person name="Kudrna D."/>
            <person name="Lee S."/>
            <person name="Talag J."/>
            <person name="Rajasekar S."/>
            <person name="Welchert J."/>
            <person name="Hsing Y.-I."/>
            <person name="Wing R.A."/>
        </authorList>
    </citation>
    <scope>NUCLEOTIDE SEQUENCE [LARGE SCALE GENOMIC DNA]</scope>
</reference>
<proteinExistence type="predicted"/>
<dbReference type="AlphaFoldDB" id="A0A0E0FH13"/>
<feature type="transmembrane region" description="Helical" evidence="2">
    <location>
        <begin position="38"/>
        <end position="62"/>
    </location>
</feature>
<evidence type="ECO:0000256" key="1">
    <source>
        <dbReference type="SAM" id="MobiDB-lite"/>
    </source>
</evidence>
<dbReference type="EnsemblPlants" id="ONIVA01G05540.1">
    <property type="protein sequence ID" value="ONIVA01G05540.1"/>
    <property type="gene ID" value="ONIVA01G05540"/>
</dbReference>
<evidence type="ECO:0000313" key="3">
    <source>
        <dbReference type="EnsemblPlants" id="ONIVA01G05540.1"/>
    </source>
</evidence>
<evidence type="ECO:0000313" key="4">
    <source>
        <dbReference type="Proteomes" id="UP000006591"/>
    </source>
</evidence>
<keyword evidence="2" id="KW-0472">Membrane</keyword>
<reference evidence="3" key="1">
    <citation type="submission" date="2015-04" db="UniProtKB">
        <authorList>
            <consortium name="EnsemblPlants"/>
        </authorList>
    </citation>
    <scope>IDENTIFICATION</scope>
    <source>
        <strain evidence="3">SL10</strain>
    </source>
</reference>
<name>A0A0E0FH13_ORYNI</name>
<feature type="region of interest" description="Disordered" evidence="1">
    <location>
        <begin position="73"/>
        <end position="94"/>
    </location>
</feature>
<dbReference type="Proteomes" id="UP000006591">
    <property type="component" value="Chromosome 1"/>
</dbReference>
<keyword evidence="2" id="KW-0812">Transmembrane</keyword>
<organism evidence="3">
    <name type="scientific">Oryza nivara</name>
    <name type="common">Indian wild rice</name>
    <name type="synonym">Oryza sativa f. spontanea</name>
    <dbReference type="NCBI Taxonomy" id="4536"/>
    <lineage>
        <taxon>Eukaryota</taxon>
        <taxon>Viridiplantae</taxon>
        <taxon>Streptophyta</taxon>
        <taxon>Embryophyta</taxon>
        <taxon>Tracheophyta</taxon>
        <taxon>Spermatophyta</taxon>
        <taxon>Magnoliopsida</taxon>
        <taxon>Liliopsida</taxon>
        <taxon>Poales</taxon>
        <taxon>Poaceae</taxon>
        <taxon>BOP clade</taxon>
        <taxon>Oryzoideae</taxon>
        <taxon>Oryzeae</taxon>
        <taxon>Oryzinae</taxon>
        <taxon>Oryza</taxon>
    </lineage>
</organism>
<evidence type="ECO:0000256" key="2">
    <source>
        <dbReference type="SAM" id="Phobius"/>
    </source>
</evidence>
<dbReference type="Gramene" id="ONIVA01G05540.1">
    <property type="protein sequence ID" value="ONIVA01G05540.1"/>
    <property type="gene ID" value="ONIVA01G05540"/>
</dbReference>
<protein>
    <submittedName>
        <fullName evidence="3">Uncharacterized protein</fullName>
    </submittedName>
</protein>
<dbReference type="HOGENOM" id="CLU_2076852_0_0_1"/>
<sequence length="118" mass="12786">MREAARSPPPICKFPLFPCMDEMYQCKGIRVKGKQVNVFVFLDAAASPPLLFFSAASIRFALDYKYPLPRRRAAEAAEPASPPPPSNSRVSLPRRRAASIAAAAAAAATPRAIDLLDD</sequence>